<dbReference type="EMBL" id="MWMH01000010">
    <property type="protein sequence ID" value="OOP71065.1"/>
    <property type="molecule type" value="Genomic_DNA"/>
</dbReference>
<protein>
    <submittedName>
        <fullName evidence="1">Low-complexity protein</fullName>
    </submittedName>
</protein>
<dbReference type="SUPFAM" id="SSF141571">
    <property type="entry name" value="Pentapeptide repeat-like"/>
    <property type="match status" value="1"/>
</dbReference>
<dbReference type="InterPro" id="IPR001646">
    <property type="entry name" value="5peptide_repeat"/>
</dbReference>
<dbReference type="AlphaFoldDB" id="A0A1S9N0W3"/>
<name>A0A1S9N0W3_CLOBE</name>
<proteinExistence type="predicted"/>
<comment type="caution">
    <text evidence="1">The sequence shown here is derived from an EMBL/GenBank/DDBJ whole genome shotgun (WGS) entry which is preliminary data.</text>
</comment>
<organism evidence="1 2">
    <name type="scientific">Clostridium beijerinckii</name>
    <name type="common">Clostridium MP</name>
    <dbReference type="NCBI Taxonomy" id="1520"/>
    <lineage>
        <taxon>Bacteria</taxon>
        <taxon>Bacillati</taxon>
        <taxon>Bacillota</taxon>
        <taxon>Clostridia</taxon>
        <taxon>Eubacteriales</taxon>
        <taxon>Clostridiaceae</taxon>
        <taxon>Clostridium</taxon>
    </lineage>
</organism>
<dbReference type="RefSeq" id="WP_078117152.1">
    <property type="nucleotide sequence ID" value="NZ_JAEVFY010000023.1"/>
</dbReference>
<dbReference type="PANTHER" id="PTHR14136">
    <property type="entry name" value="BTB_POZ DOMAIN-CONTAINING PROTEIN KCTD9"/>
    <property type="match status" value="1"/>
</dbReference>
<evidence type="ECO:0000313" key="2">
    <source>
        <dbReference type="Proteomes" id="UP000190959"/>
    </source>
</evidence>
<accession>A0A1S9N0W3</accession>
<dbReference type="Gene3D" id="2.160.20.80">
    <property type="entry name" value="E3 ubiquitin-protein ligase SopA"/>
    <property type="match status" value="1"/>
</dbReference>
<gene>
    <name evidence="1" type="ORF">CBEIBR21_22590</name>
</gene>
<sequence>MSEKLRKHLDYIFTPYNDLMAVKEIKEELFIDLQEKLNDLKNNGYDEDEAYNKTIESIGEVSEIVESITAKTRELQQLVGIDFSKSPLEDSDFKGVEIVNGKFNYSALKNADFSNSNLRDSSFKCSDLSNANFDGANLSGAKINKASLKGASFKDTILDNTDFSYSDLSGLCFDGQKLNGTIFDYSGLRGTSFKNAILRNVSFKTEVKKAIFDGATMDKLTYAILKGFKAKLDNVTII</sequence>
<evidence type="ECO:0000313" key="1">
    <source>
        <dbReference type="EMBL" id="OOP71065.1"/>
    </source>
</evidence>
<dbReference type="InterPro" id="IPR047928">
    <property type="entry name" value="Perm_prefix_1"/>
</dbReference>
<dbReference type="NCBIfam" id="NF038403">
    <property type="entry name" value="perm_prefix_1"/>
    <property type="match status" value="1"/>
</dbReference>
<dbReference type="Pfam" id="PF13599">
    <property type="entry name" value="Pentapeptide_4"/>
    <property type="match status" value="1"/>
</dbReference>
<reference evidence="1 2" key="1">
    <citation type="submission" date="2017-02" db="EMBL/GenBank/DDBJ databases">
        <title>Genome sequence of Clostridium beijerinckii Br21.</title>
        <authorList>
            <person name="Fonseca B.C."/>
            <person name="Guazzaroni M.E."/>
            <person name="Riano-Pachon D.M."/>
            <person name="Reginatto V."/>
        </authorList>
    </citation>
    <scope>NUCLEOTIDE SEQUENCE [LARGE SCALE GENOMIC DNA]</scope>
    <source>
        <strain evidence="1 2">Br21</strain>
    </source>
</reference>
<dbReference type="InterPro" id="IPR051082">
    <property type="entry name" value="Pentapeptide-BTB/POZ_domain"/>
</dbReference>
<dbReference type="PANTHER" id="PTHR14136:SF17">
    <property type="entry name" value="BTB_POZ DOMAIN-CONTAINING PROTEIN KCTD9"/>
    <property type="match status" value="1"/>
</dbReference>
<dbReference type="Proteomes" id="UP000190959">
    <property type="component" value="Unassembled WGS sequence"/>
</dbReference>